<dbReference type="Proteomes" id="UP000095751">
    <property type="component" value="Unassembled WGS sequence"/>
</dbReference>
<dbReference type="Gene3D" id="3.40.50.1000">
    <property type="entry name" value="HAD superfamily/HAD-like"/>
    <property type="match status" value="1"/>
</dbReference>
<dbReference type="InterPro" id="IPR023214">
    <property type="entry name" value="HAD_sf"/>
</dbReference>
<protein>
    <recommendedName>
        <fullName evidence="4">HAD-like protein</fullName>
    </recommendedName>
</protein>
<evidence type="ECO:0000313" key="3">
    <source>
        <dbReference type="Proteomes" id="UP000095751"/>
    </source>
</evidence>
<organism evidence="2 3">
    <name type="scientific">Fragilariopsis cylindrus CCMP1102</name>
    <dbReference type="NCBI Taxonomy" id="635003"/>
    <lineage>
        <taxon>Eukaryota</taxon>
        <taxon>Sar</taxon>
        <taxon>Stramenopiles</taxon>
        <taxon>Ochrophyta</taxon>
        <taxon>Bacillariophyta</taxon>
        <taxon>Bacillariophyceae</taxon>
        <taxon>Bacillariophycidae</taxon>
        <taxon>Bacillariales</taxon>
        <taxon>Bacillariaceae</taxon>
        <taxon>Fragilariopsis</taxon>
    </lineage>
</organism>
<evidence type="ECO:0008006" key="4">
    <source>
        <dbReference type="Google" id="ProtNLM"/>
    </source>
</evidence>
<dbReference type="AlphaFoldDB" id="A0A1E7FS32"/>
<evidence type="ECO:0000313" key="2">
    <source>
        <dbReference type="EMBL" id="OEU20927.1"/>
    </source>
</evidence>
<name>A0A1E7FS32_9STRA</name>
<dbReference type="OrthoDB" id="444127at2759"/>
<dbReference type="SUPFAM" id="SSF56784">
    <property type="entry name" value="HAD-like"/>
    <property type="match status" value="1"/>
</dbReference>
<dbReference type="KEGG" id="fcy:FRACYDRAFT_179801"/>
<dbReference type="GO" id="GO:0016787">
    <property type="term" value="F:hydrolase activity"/>
    <property type="evidence" value="ECO:0007669"/>
    <property type="project" value="UniProtKB-KW"/>
</dbReference>
<dbReference type="InterPro" id="IPR036412">
    <property type="entry name" value="HAD-like_sf"/>
</dbReference>
<dbReference type="InParanoid" id="A0A1E7FS32"/>
<reference evidence="2 3" key="1">
    <citation type="submission" date="2016-09" db="EMBL/GenBank/DDBJ databases">
        <title>Extensive genetic diversity and differential bi-allelic expression allows diatom success in the polar Southern Ocean.</title>
        <authorList>
            <consortium name="DOE Joint Genome Institute"/>
            <person name="Mock T."/>
            <person name="Otillar R.P."/>
            <person name="Strauss J."/>
            <person name="Dupont C."/>
            <person name="Frickenhaus S."/>
            <person name="Maumus F."/>
            <person name="Mcmullan M."/>
            <person name="Sanges R."/>
            <person name="Schmutz J."/>
            <person name="Toseland A."/>
            <person name="Valas R."/>
            <person name="Veluchamy A."/>
            <person name="Ward B.J."/>
            <person name="Allen A."/>
            <person name="Barry K."/>
            <person name="Falciatore A."/>
            <person name="Ferrante M."/>
            <person name="Fortunato A.E."/>
            <person name="Gloeckner G."/>
            <person name="Gruber A."/>
            <person name="Hipkin R."/>
            <person name="Janech M."/>
            <person name="Kroth P."/>
            <person name="Leese F."/>
            <person name="Lindquist E."/>
            <person name="Lyon B.R."/>
            <person name="Martin J."/>
            <person name="Mayer C."/>
            <person name="Parker M."/>
            <person name="Quesneville H."/>
            <person name="Raymond J."/>
            <person name="Uhlig C."/>
            <person name="Valentin K.U."/>
            <person name="Worden A.Z."/>
            <person name="Armbrust E.V."/>
            <person name="Bowler C."/>
            <person name="Green B."/>
            <person name="Moulton V."/>
            <person name="Van Oosterhout C."/>
            <person name="Grigoriev I."/>
        </authorList>
    </citation>
    <scope>NUCLEOTIDE SEQUENCE [LARGE SCALE GENOMIC DNA]</scope>
    <source>
        <strain evidence="2 3">CCMP1102</strain>
    </source>
</reference>
<proteinExistence type="predicted"/>
<dbReference type="PANTHER" id="PTHR43316">
    <property type="entry name" value="HYDROLASE, HALOACID DELAHOGENASE-RELATED"/>
    <property type="match status" value="1"/>
</dbReference>
<keyword evidence="3" id="KW-1185">Reference proteome</keyword>
<dbReference type="Gene3D" id="1.20.120.1600">
    <property type="match status" value="1"/>
</dbReference>
<accession>A0A1E7FS32</accession>
<feature type="non-terminal residue" evidence="2">
    <location>
        <position position="385"/>
    </location>
</feature>
<keyword evidence="1" id="KW-0378">Hydrolase</keyword>
<dbReference type="InterPro" id="IPR051540">
    <property type="entry name" value="S-2-haloacid_dehalogenase"/>
</dbReference>
<dbReference type="PANTHER" id="PTHR43316:SF8">
    <property type="entry name" value="HAD FAMILY HYDROLASE"/>
    <property type="match status" value="1"/>
</dbReference>
<dbReference type="EMBL" id="KV784354">
    <property type="protein sequence ID" value="OEU20927.1"/>
    <property type="molecule type" value="Genomic_DNA"/>
</dbReference>
<gene>
    <name evidence="2" type="ORF">FRACYDRAFT_179801</name>
</gene>
<evidence type="ECO:0000256" key="1">
    <source>
        <dbReference type="ARBA" id="ARBA00022801"/>
    </source>
</evidence>
<dbReference type="Pfam" id="PF00702">
    <property type="entry name" value="Hydrolase"/>
    <property type="match status" value="1"/>
</dbReference>
<sequence>MNDKDNDSNKLHNRPIGSHVRVVTFDLDNTLWKTSETISAANDALAIYLSKSDDGDGNPIKVPERIEKIMGELFRADRRKYCPLVKQRCKSPVLLTQLRTDTICYVLETENGFSTERALSFAERAFDEWTQARHGAILDHLAPRVVETLDKIRTTISYNNIPVLMGAVTDGNSDPSRIEALAPYFDFCVNAESVGVSKPDSRVYLEAIRRAVKVSQSKNNNKNGYFNIDDIDDETLEGIIGPYWIHIGDDFLKDIVAAKEMKMRTIFAVGLVRDKLLDNTNTEKDDSNKKDAKMDMAEFLQKVSSQVSSQNVLTLEIGASDYLAKSLHGEFVDAVAHEFFDISTILEDWHAEAITSREREKNVIEPSPTSPVINVIEPPLTSPKT</sequence>